<gene>
    <name evidence="1" type="ORF">MENTE1834_LOCUS34354</name>
</gene>
<name>A0ACB1A5V6_MELEN</name>
<keyword evidence="2" id="KW-1185">Reference proteome</keyword>
<dbReference type="EMBL" id="CAVMJV010000062">
    <property type="protein sequence ID" value="CAK5086837.1"/>
    <property type="molecule type" value="Genomic_DNA"/>
</dbReference>
<reference evidence="1" key="1">
    <citation type="submission" date="2023-11" db="EMBL/GenBank/DDBJ databases">
        <authorList>
            <person name="Poullet M."/>
        </authorList>
    </citation>
    <scope>NUCLEOTIDE SEQUENCE</scope>
    <source>
        <strain evidence="1">E1834</strain>
    </source>
</reference>
<evidence type="ECO:0000313" key="1">
    <source>
        <dbReference type="EMBL" id="CAK5086837.1"/>
    </source>
</evidence>
<sequence>MNPDKCFPSSSCQAVGLPNTFSEDTEFKPQSSSTNIRVQPYVINAPTSIASRRLFEELHNLREAPLKHQGDVYLGLTRNWKSTMGVVDVLEMLISLFYSCDTHNPLIPHIAKQYLTQFEEFEKMARIWTKRYAS</sequence>
<dbReference type="Proteomes" id="UP001497535">
    <property type="component" value="Unassembled WGS sequence"/>
</dbReference>
<protein>
    <submittedName>
        <fullName evidence="1">Uncharacterized protein</fullName>
    </submittedName>
</protein>
<proteinExistence type="predicted"/>
<comment type="caution">
    <text evidence="1">The sequence shown here is derived from an EMBL/GenBank/DDBJ whole genome shotgun (WGS) entry which is preliminary data.</text>
</comment>
<accession>A0ACB1A5V6</accession>
<evidence type="ECO:0000313" key="2">
    <source>
        <dbReference type="Proteomes" id="UP001497535"/>
    </source>
</evidence>
<organism evidence="1 2">
    <name type="scientific">Meloidogyne enterolobii</name>
    <name type="common">Root-knot nematode worm</name>
    <name type="synonym">Meloidogyne mayaguensis</name>
    <dbReference type="NCBI Taxonomy" id="390850"/>
    <lineage>
        <taxon>Eukaryota</taxon>
        <taxon>Metazoa</taxon>
        <taxon>Ecdysozoa</taxon>
        <taxon>Nematoda</taxon>
        <taxon>Chromadorea</taxon>
        <taxon>Rhabditida</taxon>
        <taxon>Tylenchina</taxon>
        <taxon>Tylenchomorpha</taxon>
        <taxon>Tylenchoidea</taxon>
        <taxon>Meloidogynidae</taxon>
        <taxon>Meloidogyninae</taxon>
        <taxon>Meloidogyne</taxon>
    </lineage>
</organism>